<feature type="region of interest" description="Disordered" evidence="1">
    <location>
        <begin position="1"/>
        <end position="53"/>
    </location>
</feature>
<dbReference type="InterPro" id="IPR026487">
    <property type="entry name" value="CHP04141"/>
</dbReference>
<dbReference type="Pfam" id="PF19614">
    <property type="entry name" value="DUF6119"/>
    <property type="match status" value="1"/>
</dbReference>
<proteinExistence type="predicted"/>
<protein>
    <submittedName>
        <fullName evidence="2">DUF6119 family protein</fullName>
    </submittedName>
</protein>
<evidence type="ECO:0000313" key="3">
    <source>
        <dbReference type="Proteomes" id="UP001589894"/>
    </source>
</evidence>
<gene>
    <name evidence="2" type="ORF">ACFFHU_22625</name>
</gene>
<organism evidence="2 3">
    <name type="scientific">Plantactinospora siamensis</name>
    <dbReference type="NCBI Taxonomy" id="555372"/>
    <lineage>
        <taxon>Bacteria</taxon>
        <taxon>Bacillati</taxon>
        <taxon>Actinomycetota</taxon>
        <taxon>Actinomycetes</taxon>
        <taxon>Micromonosporales</taxon>
        <taxon>Micromonosporaceae</taxon>
        <taxon>Plantactinospora</taxon>
    </lineage>
</organism>
<dbReference type="NCBIfam" id="TIGR04141">
    <property type="entry name" value="TIGR04141 family sporadically distributed protein"/>
    <property type="match status" value="1"/>
</dbReference>
<dbReference type="Proteomes" id="UP001589894">
    <property type="component" value="Unassembled WGS sequence"/>
</dbReference>
<dbReference type="RefSeq" id="WP_377342013.1">
    <property type="nucleotide sequence ID" value="NZ_JBHLUE010000019.1"/>
</dbReference>
<comment type="caution">
    <text evidence="2">The sequence shown here is derived from an EMBL/GenBank/DDBJ whole genome shotgun (WGS) entry which is preliminary data.</text>
</comment>
<sequence length="595" mass="64713">MHRTQRHRTGGGPTHRPPTRTDQSRPTTDPPPSEADPPEPPPAVGPSSVRPRDTYRTTLYRLDRVPPSKEGLAEALNSEYLADRDISIEERRIADAPALVVRGIVRCDRADWCDPLDRMTGRAPDIGHASAGCAVVIAVDDQVYALTYGALGRFLVDTSLASPDFGLAFAVRSVSPQKIRQVRRKVFGTGGRVDRNLVPSGQHIRWYGIDKWGEIVGQLAGPIVNPRLTACGPAGRSTSISGGTSLGIDLGVEPPDLLADLREIARVCRRESPLADLEFVTQIRPIQRGDARLADVTGRLDKLLGQAEPDGVGLAVPGDLVDRIEDARAYRLRVAYAGRKPAVVADLALDDILAQTREAPAGQRWDGLRKGRIGLYADAAGRDELGSAPADRWLTAQLAHGASQLFLHEGRWYEIGERHLEFLQAEIAEILARPTAVALPPWPVGMEEKDYNDLAAGASGYVPLDRRLLRTAQHPRGIEGADLLGPGGELIHVKRASGSAPLSHLFAQGVVAVDALKYERDARARLVERVRAERPRHWLGLDFRPHTVVYAIALDRGRALTAGSFFTFAQVALYRAVKALRAENVDVQVVGIPSS</sequence>
<evidence type="ECO:0000256" key="1">
    <source>
        <dbReference type="SAM" id="MobiDB-lite"/>
    </source>
</evidence>
<accession>A0ABV6P1M9</accession>
<dbReference type="EMBL" id="JBHLUE010000019">
    <property type="protein sequence ID" value="MFC0566922.1"/>
    <property type="molecule type" value="Genomic_DNA"/>
</dbReference>
<reference evidence="2 3" key="1">
    <citation type="submission" date="2024-09" db="EMBL/GenBank/DDBJ databases">
        <authorList>
            <person name="Sun Q."/>
            <person name="Mori K."/>
        </authorList>
    </citation>
    <scope>NUCLEOTIDE SEQUENCE [LARGE SCALE GENOMIC DNA]</scope>
    <source>
        <strain evidence="2 3">TBRC 2205</strain>
    </source>
</reference>
<evidence type="ECO:0000313" key="2">
    <source>
        <dbReference type="EMBL" id="MFC0566922.1"/>
    </source>
</evidence>
<keyword evidence="3" id="KW-1185">Reference proteome</keyword>
<name>A0ABV6P1M9_9ACTN</name>
<feature type="compositionally biased region" description="Pro residues" evidence="1">
    <location>
        <begin position="28"/>
        <end position="44"/>
    </location>
</feature>